<protein>
    <submittedName>
        <fullName evidence="2">Uncharacterized protein</fullName>
    </submittedName>
</protein>
<dbReference type="Proteomes" id="UP000503310">
    <property type="component" value="Chromosome"/>
</dbReference>
<dbReference type="AlphaFoldDB" id="A0A6H0V2F0"/>
<keyword evidence="1" id="KW-0175">Coiled coil</keyword>
<dbReference type="RefSeq" id="WP_167845474.1">
    <property type="nucleotide sequence ID" value="NZ_CP047225.1"/>
</dbReference>
<evidence type="ECO:0000256" key="1">
    <source>
        <dbReference type="SAM" id="Coils"/>
    </source>
</evidence>
<reference evidence="2 3" key="1">
    <citation type="submission" date="2019-12" db="EMBL/GenBank/DDBJ databases">
        <title>Sequencing and analysis of the whole genome of Mycoplasma gallinaceum strain Peacock20181011.</title>
        <authorList>
            <person name="Liu X."/>
            <person name="Qin Z."/>
            <person name="Xu H."/>
        </authorList>
    </citation>
    <scope>NUCLEOTIDE SEQUENCE [LARGE SCALE GENOMIC DNA]</scope>
    <source>
        <strain evidence="2 3">Peacock20181011</strain>
    </source>
</reference>
<accession>A0A6H0V2F0</accession>
<proteinExistence type="predicted"/>
<sequence>MKIIDLLSQKFNLSVNDVLKSLELSPDYKQIDLLKSLGIYSMFETKDQHEEYIKNKLKNYHDQIASRENESKEKDQRIQDLENLQNQTLEKLNSVINNEIQKLNFYGNVKAQDLDFNELDFQNLKGSILNQAKQKKLNHKRNRTNRTTKTNKTEWKQGLWLWDRNKKLKE</sequence>
<evidence type="ECO:0000313" key="3">
    <source>
        <dbReference type="Proteomes" id="UP000503310"/>
    </source>
</evidence>
<evidence type="ECO:0000313" key="2">
    <source>
        <dbReference type="EMBL" id="QIW62520.1"/>
    </source>
</evidence>
<feature type="coiled-coil region" evidence="1">
    <location>
        <begin position="64"/>
        <end position="98"/>
    </location>
</feature>
<gene>
    <name evidence="2" type="ORF">GOQ20_03820</name>
</gene>
<dbReference type="EMBL" id="CP047225">
    <property type="protein sequence ID" value="QIW62520.1"/>
    <property type="molecule type" value="Genomic_DNA"/>
</dbReference>
<name>A0A6H0V2F0_9BACT</name>
<organism evidence="2 3">
    <name type="scientific">Mycoplasmopsis gallinacea</name>
    <dbReference type="NCBI Taxonomy" id="29556"/>
    <lineage>
        <taxon>Bacteria</taxon>
        <taxon>Bacillati</taxon>
        <taxon>Mycoplasmatota</taxon>
        <taxon>Mycoplasmoidales</taxon>
        <taxon>Metamycoplasmataceae</taxon>
        <taxon>Mycoplasmopsis</taxon>
    </lineage>
</organism>